<dbReference type="Proteomes" id="UP000887577">
    <property type="component" value="Unplaced"/>
</dbReference>
<protein>
    <submittedName>
        <fullName evidence="2">Glycine zipper 2TM domain-containing protein</fullName>
    </submittedName>
</protein>
<evidence type="ECO:0000313" key="1">
    <source>
        <dbReference type="Proteomes" id="UP000887577"/>
    </source>
</evidence>
<sequence length="81" mass="8224">MLMVLFISAMAFDKEESEVPKYHGIRAERGAIKNAIKGAVVGAGAGAIAHAATGHGSAKKGAALGAVANTAKHALSDKHHH</sequence>
<accession>A0A914YH97</accession>
<evidence type="ECO:0000313" key="2">
    <source>
        <dbReference type="WBParaSite" id="PSU_v2.g18162.t1"/>
    </source>
</evidence>
<proteinExistence type="predicted"/>
<name>A0A914YH97_9BILA</name>
<dbReference type="WBParaSite" id="PSU_v2.g18162.t1">
    <property type="protein sequence ID" value="PSU_v2.g18162.t1"/>
    <property type="gene ID" value="PSU_v2.g18162"/>
</dbReference>
<dbReference type="AlphaFoldDB" id="A0A914YH97"/>
<keyword evidence="1" id="KW-1185">Reference proteome</keyword>
<organism evidence="1 2">
    <name type="scientific">Panagrolaimus superbus</name>
    <dbReference type="NCBI Taxonomy" id="310955"/>
    <lineage>
        <taxon>Eukaryota</taxon>
        <taxon>Metazoa</taxon>
        <taxon>Ecdysozoa</taxon>
        <taxon>Nematoda</taxon>
        <taxon>Chromadorea</taxon>
        <taxon>Rhabditida</taxon>
        <taxon>Tylenchina</taxon>
        <taxon>Panagrolaimomorpha</taxon>
        <taxon>Panagrolaimoidea</taxon>
        <taxon>Panagrolaimidae</taxon>
        <taxon>Panagrolaimus</taxon>
    </lineage>
</organism>
<reference evidence="2" key="1">
    <citation type="submission" date="2022-11" db="UniProtKB">
        <authorList>
            <consortium name="WormBaseParasite"/>
        </authorList>
    </citation>
    <scope>IDENTIFICATION</scope>
</reference>